<evidence type="ECO:0000313" key="13">
    <source>
        <dbReference type="EMBL" id="CAF4950184.1"/>
    </source>
</evidence>
<keyword evidence="8" id="KW-0482">Metalloprotease</keyword>
<dbReference type="Pfam" id="PF00413">
    <property type="entry name" value="Peptidase_M10"/>
    <property type="match status" value="1"/>
</dbReference>
<keyword evidence="3" id="KW-0645">Protease</keyword>
<gene>
    <name evidence="11" type="ORF">BYL167_LOCUS43255</name>
    <name evidence="12" type="ORF">BYL167_LOCUS43701</name>
    <name evidence="10" type="ORF">GIL414_LOCUS39798</name>
    <name evidence="13" type="ORF">GIL414_LOCUS54279</name>
</gene>
<dbReference type="EMBL" id="CAJOBJ010108831">
    <property type="protein sequence ID" value="CAF4621521.1"/>
    <property type="molecule type" value="Genomic_DNA"/>
</dbReference>
<dbReference type="GO" id="GO:0030198">
    <property type="term" value="P:extracellular matrix organization"/>
    <property type="evidence" value="ECO:0007669"/>
    <property type="project" value="TreeGrafter"/>
</dbReference>
<evidence type="ECO:0000259" key="9">
    <source>
        <dbReference type="Pfam" id="PF00413"/>
    </source>
</evidence>
<evidence type="ECO:0000313" key="14">
    <source>
        <dbReference type="Proteomes" id="UP000681720"/>
    </source>
</evidence>
<dbReference type="PANTHER" id="PTHR10201:SF291">
    <property type="entry name" value="MATRIX METALLOPROTEINASE 1, ISOFORM C-RELATED"/>
    <property type="match status" value="1"/>
</dbReference>
<organism evidence="10 14">
    <name type="scientific">Rotaria magnacalcarata</name>
    <dbReference type="NCBI Taxonomy" id="392030"/>
    <lineage>
        <taxon>Eukaryota</taxon>
        <taxon>Metazoa</taxon>
        <taxon>Spiralia</taxon>
        <taxon>Gnathifera</taxon>
        <taxon>Rotifera</taxon>
        <taxon>Eurotatoria</taxon>
        <taxon>Bdelloidea</taxon>
        <taxon>Philodinida</taxon>
        <taxon>Philodinidae</taxon>
        <taxon>Rotaria</taxon>
    </lineage>
</organism>
<dbReference type="EMBL" id="CAJOBJ010190062">
    <property type="protein sequence ID" value="CAF4950184.1"/>
    <property type="molecule type" value="Genomic_DNA"/>
</dbReference>
<evidence type="ECO:0000256" key="6">
    <source>
        <dbReference type="ARBA" id="ARBA00022801"/>
    </source>
</evidence>
<dbReference type="Gene3D" id="3.40.390.10">
    <property type="entry name" value="Collagenase (Catalytic Domain)"/>
    <property type="match status" value="1"/>
</dbReference>
<evidence type="ECO:0000256" key="7">
    <source>
        <dbReference type="ARBA" id="ARBA00022833"/>
    </source>
</evidence>
<keyword evidence="5" id="KW-0732">Signal</keyword>
<evidence type="ECO:0000256" key="3">
    <source>
        <dbReference type="ARBA" id="ARBA00022670"/>
    </source>
</evidence>
<evidence type="ECO:0000313" key="11">
    <source>
        <dbReference type="EMBL" id="CAF4678638.1"/>
    </source>
</evidence>
<dbReference type="EMBL" id="CAJOBH010114485">
    <property type="protein sequence ID" value="CAF4678638.1"/>
    <property type="molecule type" value="Genomic_DNA"/>
</dbReference>
<comment type="caution">
    <text evidence="10">The sequence shown here is derived from an EMBL/GenBank/DDBJ whole genome shotgun (WGS) entry which is preliminary data.</text>
</comment>
<dbReference type="EMBL" id="CAJOBH010116893">
    <property type="protein sequence ID" value="CAF4690583.1"/>
    <property type="molecule type" value="Genomic_DNA"/>
</dbReference>
<evidence type="ECO:0000256" key="8">
    <source>
        <dbReference type="ARBA" id="ARBA00023049"/>
    </source>
</evidence>
<dbReference type="Proteomes" id="UP000681720">
    <property type="component" value="Unassembled WGS sequence"/>
</dbReference>
<evidence type="ECO:0000256" key="2">
    <source>
        <dbReference type="ARBA" id="ARBA00010370"/>
    </source>
</evidence>
<keyword evidence="7" id="KW-0862">Zinc</keyword>
<sequence>QDALKASNLDHKTDIRISFEIGDHGDTEPFDGPGNVLGHAFFPQYGGDAHFDNDEYWTMKSKLKSIV</sequence>
<dbReference type="Proteomes" id="UP000681967">
    <property type="component" value="Unassembled WGS sequence"/>
</dbReference>
<keyword evidence="4" id="KW-0479">Metal-binding</keyword>
<comment type="cofactor">
    <cofactor evidence="1">
        <name>Zn(2+)</name>
        <dbReference type="ChEBI" id="CHEBI:29105"/>
    </cofactor>
</comment>
<dbReference type="InterPro" id="IPR001818">
    <property type="entry name" value="Pept_M10_metallopeptidase"/>
</dbReference>
<dbReference type="GO" id="GO:0004222">
    <property type="term" value="F:metalloendopeptidase activity"/>
    <property type="evidence" value="ECO:0007669"/>
    <property type="project" value="InterPro"/>
</dbReference>
<feature type="domain" description="Peptidase M10 metallopeptidase" evidence="9">
    <location>
        <begin position="11"/>
        <end position="62"/>
    </location>
</feature>
<protein>
    <recommendedName>
        <fullName evidence="9">Peptidase M10 metallopeptidase domain-containing protein</fullName>
    </recommendedName>
</protein>
<dbReference type="GO" id="GO:0031012">
    <property type="term" value="C:extracellular matrix"/>
    <property type="evidence" value="ECO:0007669"/>
    <property type="project" value="InterPro"/>
</dbReference>
<dbReference type="GO" id="GO:0030574">
    <property type="term" value="P:collagen catabolic process"/>
    <property type="evidence" value="ECO:0007669"/>
    <property type="project" value="TreeGrafter"/>
</dbReference>
<accession>A0A8S2ZEG4</accession>
<dbReference type="GO" id="GO:0006508">
    <property type="term" value="P:proteolysis"/>
    <property type="evidence" value="ECO:0007669"/>
    <property type="project" value="UniProtKB-KW"/>
</dbReference>
<name>A0A8S2ZEG4_9BILA</name>
<comment type="similarity">
    <text evidence="2">Belongs to the peptidase M10A family.</text>
</comment>
<dbReference type="SUPFAM" id="SSF55486">
    <property type="entry name" value="Metalloproteases ('zincins'), catalytic domain"/>
    <property type="match status" value="1"/>
</dbReference>
<evidence type="ECO:0000313" key="12">
    <source>
        <dbReference type="EMBL" id="CAF4690583.1"/>
    </source>
</evidence>
<dbReference type="PANTHER" id="PTHR10201">
    <property type="entry name" value="MATRIX METALLOPROTEINASE"/>
    <property type="match status" value="1"/>
</dbReference>
<dbReference type="InterPro" id="IPR024079">
    <property type="entry name" value="MetalloPept_cat_dom_sf"/>
</dbReference>
<evidence type="ECO:0000313" key="10">
    <source>
        <dbReference type="EMBL" id="CAF4621521.1"/>
    </source>
</evidence>
<keyword evidence="6" id="KW-0378">Hydrolase</keyword>
<dbReference type="AlphaFoldDB" id="A0A8S2ZEG4"/>
<proteinExistence type="inferred from homology"/>
<dbReference type="GO" id="GO:0008270">
    <property type="term" value="F:zinc ion binding"/>
    <property type="evidence" value="ECO:0007669"/>
    <property type="project" value="InterPro"/>
</dbReference>
<reference evidence="10" key="1">
    <citation type="submission" date="2021-02" db="EMBL/GenBank/DDBJ databases">
        <authorList>
            <person name="Nowell W R."/>
        </authorList>
    </citation>
    <scope>NUCLEOTIDE SEQUENCE</scope>
</reference>
<evidence type="ECO:0000256" key="1">
    <source>
        <dbReference type="ARBA" id="ARBA00001947"/>
    </source>
</evidence>
<evidence type="ECO:0000256" key="4">
    <source>
        <dbReference type="ARBA" id="ARBA00022723"/>
    </source>
</evidence>
<evidence type="ECO:0000256" key="5">
    <source>
        <dbReference type="ARBA" id="ARBA00022729"/>
    </source>
</evidence>
<feature type="non-terminal residue" evidence="10">
    <location>
        <position position="1"/>
    </location>
</feature>